<evidence type="ECO:0000313" key="2">
    <source>
        <dbReference type="EMBL" id="TSE33543.1"/>
    </source>
</evidence>
<dbReference type="OrthoDB" id="8525483at2"/>
<protein>
    <recommendedName>
        <fullName evidence="4">Ubiquinone biosynthesis protein UbiJ</fullName>
    </recommendedName>
</protein>
<keyword evidence="3" id="KW-1185">Reference proteome</keyword>
<name>A0A554XCJ3_9BURK</name>
<gene>
    <name evidence="2" type="ORF">Ttaiw_00469</name>
</gene>
<evidence type="ECO:0000256" key="1">
    <source>
        <dbReference type="SAM" id="MobiDB-lite"/>
    </source>
</evidence>
<dbReference type="RefSeq" id="WP_082007507.1">
    <property type="nucleotide sequence ID" value="NZ_CP083911.1"/>
</dbReference>
<feature type="compositionally biased region" description="Gly residues" evidence="1">
    <location>
        <begin position="216"/>
        <end position="227"/>
    </location>
</feature>
<dbReference type="GO" id="GO:0006744">
    <property type="term" value="P:ubiquinone biosynthetic process"/>
    <property type="evidence" value="ECO:0007669"/>
    <property type="project" value="InterPro"/>
</dbReference>
<accession>A0A554XCJ3</accession>
<dbReference type="Proteomes" id="UP000317763">
    <property type="component" value="Unassembled WGS sequence"/>
</dbReference>
<organism evidence="2 3">
    <name type="scientific">Tepidimonas taiwanensis</name>
    <dbReference type="NCBI Taxonomy" id="307486"/>
    <lineage>
        <taxon>Bacteria</taxon>
        <taxon>Pseudomonadati</taxon>
        <taxon>Pseudomonadota</taxon>
        <taxon>Betaproteobacteria</taxon>
        <taxon>Burkholderiales</taxon>
        <taxon>Tepidimonas</taxon>
    </lineage>
</organism>
<dbReference type="EMBL" id="VJOM01000003">
    <property type="protein sequence ID" value="TSE33543.1"/>
    <property type="molecule type" value="Genomic_DNA"/>
</dbReference>
<reference evidence="2 3" key="1">
    <citation type="submission" date="2019-07" db="EMBL/GenBank/DDBJ databases">
        <title>Tepidimonas taiwanensis I1-1 draft genome.</title>
        <authorList>
            <person name="Da Costa M.S."/>
            <person name="Froufe H.J.C."/>
            <person name="Egas C."/>
            <person name="Albuquerque L."/>
        </authorList>
    </citation>
    <scope>NUCLEOTIDE SEQUENCE [LARGE SCALE GENOMIC DNA]</scope>
    <source>
        <strain evidence="2 3">I1-1</strain>
    </source>
</reference>
<dbReference type="STRING" id="307486.GCA_000807215_00869"/>
<dbReference type="InterPro" id="IPR038989">
    <property type="entry name" value="UbiJ"/>
</dbReference>
<feature type="compositionally biased region" description="Low complexity" evidence="1">
    <location>
        <begin position="196"/>
        <end position="215"/>
    </location>
</feature>
<dbReference type="PANTHER" id="PTHR38693">
    <property type="entry name" value="UBIQUINONE BIOSYNTHESIS PROTEIN UBIJ"/>
    <property type="match status" value="1"/>
</dbReference>
<evidence type="ECO:0008006" key="4">
    <source>
        <dbReference type="Google" id="ProtNLM"/>
    </source>
</evidence>
<proteinExistence type="predicted"/>
<comment type="caution">
    <text evidence="2">The sequence shown here is derived from an EMBL/GenBank/DDBJ whole genome shotgun (WGS) entry which is preliminary data.</text>
</comment>
<sequence length="227" mass="23964">MNTPPFLFPRAGQGAWRLPAPPAWLWDEVRNRLVLLVNHVLQQEPEAMLRLRRQAGKTIRVRWGRDAAVLGFDAALVVRASAAGLLERVADDSAADLVLTLDEPSPWAVAGKVVQGDKPAVSIEGDVQLAAEVAWLTDNVRWDVEEDLARLFGDAMAHTLVQGVRRLAQQLRALAGPLVQRAHERAVAVRARAAGARTGACDPAPASPPASASAGGSPGGPAGGATP</sequence>
<evidence type="ECO:0000313" key="3">
    <source>
        <dbReference type="Proteomes" id="UP000317763"/>
    </source>
</evidence>
<feature type="region of interest" description="Disordered" evidence="1">
    <location>
        <begin position="196"/>
        <end position="227"/>
    </location>
</feature>
<dbReference type="AlphaFoldDB" id="A0A554XCJ3"/>
<dbReference type="PANTHER" id="PTHR38693:SF1">
    <property type="entry name" value="UBIQUINONE BIOSYNTHESIS ACCESSORY FACTOR UBIJ"/>
    <property type="match status" value="1"/>
</dbReference>